<keyword evidence="3 6" id="KW-0256">Endoplasmic reticulum</keyword>
<evidence type="ECO:0000313" key="10">
    <source>
        <dbReference type="RefSeq" id="XP_010906987.1"/>
    </source>
</evidence>
<feature type="transmembrane region" description="Helical" evidence="6">
    <location>
        <begin position="50"/>
        <end position="66"/>
    </location>
</feature>
<keyword evidence="4 6" id="KW-1133">Transmembrane helix</keyword>
<proteinExistence type="predicted"/>
<name>A0A6I9QCZ6_ELAGV</name>
<dbReference type="GO" id="GO:0005789">
    <property type="term" value="C:endoplasmic reticulum membrane"/>
    <property type="evidence" value="ECO:0007669"/>
    <property type="project" value="UniProtKB-SubCell"/>
</dbReference>
<evidence type="ECO:0000256" key="2">
    <source>
        <dbReference type="ARBA" id="ARBA00022692"/>
    </source>
</evidence>
<accession>A0A6I9QCZ6</accession>
<reference evidence="10" key="1">
    <citation type="submission" date="2025-08" db="UniProtKB">
        <authorList>
            <consortium name="RefSeq"/>
        </authorList>
    </citation>
    <scope>IDENTIFICATION</scope>
</reference>
<keyword evidence="2 6" id="KW-0812">Transmembrane</keyword>
<dbReference type="GeneID" id="105033770"/>
<evidence type="ECO:0000256" key="7">
    <source>
        <dbReference type="SAM" id="MobiDB-lite"/>
    </source>
</evidence>
<evidence type="ECO:0000259" key="8">
    <source>
        <dbReference type="PROSITE" id="PS50845"/>
    </source>
</evidence>
<feature type="transmembrane region" description="Helical" evidence="6">
    <location>
        <begin position="144"/>
        <end position="167"/>
    </location>
</feature>
<dbReference type="Pfam" id="PF02453">
    <property type="entry name" value="Reticulon"/>
    <property type="match status" value="1"/>
</dbReference>
<dbReference type="InParanoid" id="A0A6I9QCZ6"/>
<protein>
    <recommendedName>
        <fullName evidence="6">Reticulon-like protein</fullName>
    </recommendedName>
</protein>
<keyword evidence="5 6" id="KW-0472">Membrane</keyword>
<feature type="region of interest" description="Disordered" evidence="7">
    <location>
        <begin position="1"/>
        <end position="23"/>
    </location>
</feature>
<feature type="domain" description="Reticulon" evidence="8">
    <location>
        <begin position="40"/>
        <end position="226"/>
    </location>
</feature>
<gene>
    <name evidence="10" type="primary">LOC105033770</name>
</gene>
<dbReference type="AlphaFoldDB" id="A0A6I9QCZ6"/>
<evidence type="ECO:0000256" key="4">
    <source>
        <dbReference type="ARBA" id="ARBA00022989"/>
    </source>
</evidence>
<dbReference type="PANTHER" id="PTHR10994">
    <property type="entry name" value="RETICULON"/>
    <property type="match status" value="1"/>
</dbReference>
<dbReference type="GO" id="GO:0009617">
    <property type="term" value="P:response to bacterium"/>
    <property type="evidence" value="ECO:0007669"/>
    <property type="project" value="InterPro"/>
</dbReference>
<dbReference type="Proteomes" id="UP000504607">
    <property type="component" value="Unplaced"/>
</dbReference>
<keyword evidence="9" id="KW-1185">Reference proteome</keyword>
<dbReference type="KEGG" id="egu:105033770"/>
<evidence type="ECO:0000256" key="1">
    <source>
        <dbReference type="ARBA" id="ARBA00004477"/>
    </source>
</evidence>
<dbReference type="InterPro" id="IPR003388">
    <property type="entry name" value="Reticulon"/>
</dbReference>
<evidence type="ECO:0000256" key="6">
    <source>
        <dbReference type="RuleBase" id="RU363132"/>
    </source>
</evidence>
<evidence type="ECO:0000256" key="5">
    <source>
        <dbReference type="ARBA" id="ARBA00023136"/>
    </source>
</evidence>
<evidence type="ECO:0000256" key="3">
    <source>
        <dbReference type="ARBA" id="ARBA00022824"/>
    </source>
</evidence>
<feature type="transmembrane region" description="Helical" evidence="6">
    <location>
        <begin position="72"/>
        <end position="94"/>
    </location>
</feature>
<dbReference type="InterPro" id="IPR045064">
    <property type="entry name" value="Reticulon-like"/>
</dbReference>
<organism evidence="9 10">
    <name type="scientific">Elaeis guineensis var. tenera</name>
    <name type="common">Oil palm</name>
    <dbReference type="NCBI Taxonomy" id="51953"/>
    <lineage>
        <taxon>Eukaryota</taxon>
        <taxon>Viridiplantae</taxon>
        <taxon>Streptophyta</taxon>
        <taxon>Embryophyta</taxon>
        <taxon>Tracheophyta</taxon>
        <taxon>Spermatophyta</taxon>
        <taxon>Magnoliopsida</taxon>
        <taxon>Liliopsida</taxon>
        <taxon>Arecaceae</taxon>
        <taxon>Arecoideae</taxon>
        <taxon>Cocoseae</taxon>
        <taxon>Elaeidinae</taxon>
        <taxon>Elaeis</taxon>
    </lineage>
</organism>
<sequence>MRRAKFDLDSDKQQPTSTAARSRRPGEQRSLHELLGGGIVADILLWKNKHLSAAILAGATLIWFLFEVVEYHFITLMCHISIIAMFVVFIWSNVAHMFDWSPSKIPEVVALQRAINEVASALRGKLQYSISSLHDIARGKDLKLFLLAMVSLWILSVVGSCCSSISLCYLCFLCIQTLPALYERYEYEVNNLITTGSRDLRKLYMKLDSKVLGKIPRGPVKEKKFK</sequence>
<dbReference type="OrthoDB" id="567788at2759"/>
<dbReference type="RefSeq" id="XP_010906987.1">
    <property type="nucleotide sequence ID" value="XM_010908685.3"/>
</dbReference>
<evidence type="ECO:0000313" key="9">
    <source>
        <dbReference type="Proteomes" id="UP000504607"/>
    </source>
</evidence>
<dbReference type="PROSITE" id="PS50845">
    <property type="entry name" value="RETICULON"/>
    <property type="match status" value="1"/>
</dbReference>
<feature type="compositionally biased region" description="Basic and acidic residues" evidence="7">
    <location>
        <begin position="1"/>
        <end position="12"/>
    </location>
</feature>
<dbReference type="PANTHER" id="PTHR10994:SF85">
    <property type="entry name" value="RETICULON-LIKE PROTEIN B9"/>
    <property type="match status" value="1"/>
</dbReference>
<dbReference type="FunCoup" id="A0A6I9QCZ6">
    <property type="interactions" value="200"/>
</dbReference>
<comment type="subcellular location">
    <subcellularLocation>
        <location evidence="1 6">Endoplasmic reticulum membrane</location>
        <topology evidence="1 6">Multi-pass membrane protein</topology>
    </subcellularLocation>
</comment>